<dbReference type="GO" id="GO:0005576">
    <property type="term" value="C:extracellular region"/>
    <property type="evidence" value="ECO:0007669"/>
    <property type="project" value="InterPro"/>
</dbReference>
<feature type="region of interest" description="Disordered" evidence="1">
    <location>
        <begin position="1"/>
        <end position="29"/>
    </location>
</feature>
<protein>
    <recommendedName>
        <fullName evidence="2">Chitin-binding type-2 domain-containing protein</fullName>
    </recommendedName>
</protein>
<gene>
    <name evidence="3" type="ORF">J437_LFUL000212</name>
</gene>
<dbReference type="EMBL" id="KZ308147">
    <property type="protein sequence ID" value="KAG8222918.1"/>
    <property type="molecule type" value="Genomic_DNA"/>
</dbReference>
<dbReference type="PROSITE" id="PS50940">
    <property type="entry name" value="CHIT_BIND_II"/>
    <property type="match status" value="1"/>
</dbReference>
<evidence type="ECO:0000313" key="4">
    <source>
        <dbReference type="Proteomes" id="UP000792457"/>
    </source>
</evidence>
<feature type="compositionally biased region" description="Polar residues" evidence="1">
    <location>
        <begin position="1"/>
        <end position="11"/>
    </location>
</feature>
<dbReference type="AlphaFoldDB" id="A0A8K0NV20"/>
<evidence type="ECO:0000259" key="2">
    <source>
        <dbReference type="PROSITE" id="PS50940"/>
    </source>
</evidence>
<proteinExistence type="predicted"/>
<name>A0A8K0NV20_LADFU</name>
<reference evidence="3" key="1">
    <citation type="submission" date="2013-04" db="EMBL/GenBank/DDBJ databases">
        <authorList>
            <person name="Qu J."/>
            <person name="Murali S.C."/>
            <person name="Bandaranaike D."/>
            <person name="Bellair M."/>
            <person name="Blankenburg K."/>
            <person name="Chao H."/>
            <person name="Dinh H."/>
            <person name="Doddapaneni H."/>
            <person name="Downs B."/>
            <person name="Dugan-Rocha S."/>
            <person name="Elkadiri S."/>
            <person name="Gnanaolivu R.D."/>
            <person name="Hernandez B."/>
            <person name="Javaid M."/>
            <person name="Jayaseelan J.C."/>
            <person name="Lee S."/>
            <person name="Li M."/>
            <person name="Ming W."/>
            <person name="Munidasa M."/>
            <person name="Muniz J."/>
            <person name="Nguyen L."/>
            <person name="Ongeri F."/>
            <person name="Osuji N."/>
            <person name="Pu L.-L."/>
            <person name="Puazo M."/>
            <person name="Qu C."/>
            <person name="Quiroz J."/>
            <person name="Raj R."/>
            <person name="Weissenberger G."/>
            <person name="Xin Y."/>
            <person name="Zou X."/>
            <person name="Han Y."/>
            <person name="Richards S."/>
            <person name="Worley K."/>
            <person name="Muzny D."/>
            <person name="Gibbs R."/>
        </authorList>
    </citation>
    <scope>NUCLEOTIDE SEQUENCE</scope>
    <source>
        <strain evidence="3">Sampled in the wild</strain>
    </source>
</reference>
<reference evidence="3" key="2">
    <citation type="submission" date="2017-10" db="EMBL/GenBank/DDBJ databases">
        <title>Ladona fulva Genome sequencing and assembly.</title>
        <authorList>
            <person name="Murali S."/>
            <person name="Richards S."/>
            <person name="Bandaranaike D."/>
            <person name="Bellair M."/>
            <person name="Blankenburg K."/>
            <person name="Chao H."/>
            <person name="Dinh H."/>
            <person name="Doddapaneni H."/>
            <person name="Dugan-Rocha S."/>
            <person name="Elkadiri S."/>
            <person name="Gnanaolivu R."/>
            <person name="Hernandez B."/>
            <person name="Skinner E."/>
            <person name="Javaid M."/>
            <person name="Lee S."/>
            <person name="Li M."/>
            <person name="Ming W."/>
            <person name="Munidasa M."/>
            <person name="Muniz J."/>
            <person name="Nguyen L."/>
            <person name="Hughes D."/>
            <person name="Osuji N."/>
            <person name="Pu L.-L."/>
            <person name="Puazo M."/>
            <person name="Qu C."/>
            <person name="Quiroz J."/>
            <person name="Raj R."/>
            <person name="Weissenberger G."/>
            <person name="Xin Y."/>
            <person name="Zou X."/>
            <person name="Han Y."/>
            <person name="Worley K."/>
            <person name="Muzny D."/>
            <person name="Gibbs R."/>
        </authorList>
    </citation>
    <scope>NUCLEOTIDE SEQUENCE</scope>
    <source>
        <strain evidence="3">Sampled in the wild</strain>
    </source>
</reference>
<dbReference type="Pfam" id="PF01607">
    <property type="entry name" value="CBM_14"/>
    <property type="match status" value="1"/>
</dbReference>
<comment type="caution">
    <text evidence="3">The sequence shown here is derived from an EMBL/GenBank/DDBJ whole genome shotgun (WGS) entry which is preliminary data.</text>
</comment>
<dbReference type="InterPro" id="IPR052976">
    <property type="entry name" value="Scoloptoxin-like"/>
</dbReference>
<evidence type="ECO:0000256" key="1">
    <source>
        <dbReference type="SAM" id="MobiDB-lite"/>
    </source>
</evidence>
<organism evidence="3 4">
    <name type="scientific">Ladona fulva</name>
    <name type="common">Scarce chaser dragonfly</name>
    <name type="synonym">Libellula fulva</name>
    <dbReference type="NCBI Taxonomy" id="123851"/>
    <lineage>
        <taxon>Eukaryota</taxon>
        <taxon>Metazoa</taxon>
        <taxon>Ecdysozoa</taxon>
        <taxon>Arthropoda</taxon>
        <taxon>Hexapoda</taxon>
        <taxon>Insecta</taxon>
        <taxon>Pterygota</taxon>
        <taxon>Palaeoptera</taxon>
        <taxon>Odonata</taxon>
        <taxon>Epiprocta</taxon>
        <taxon>Anisoptera</taxon>
        <taxon>Libelluloidea</taxon>
        <taxon>Libellulidae</taxon>
        <taxon>Ladona</taxon>
    </lineage>
</organism>
<sequence>MDYDSENSITKTGEEYDEPTHGNGIEEMMGLPSNATSIRADISNNFECGGRGYGFYADVENECQVFHVCLPVHLQDDTEMTLKWSFICPGETIFNQETFTCTRSEDASPCVDAPQFYRLNDNFGQATTQRDVEEATEQPSYGEPEAVEVEAADEDDTIEVSAIEAKRPLIQQYLRRQPPVKYGHRH</sequence>
<dbReference type="SUPFAM" id="SSF57625">
    <property type="entry name" value="Invertebrate chitin-binding proteins"/>
    <property type="match status" value="1"/>
</dbReference>
<dbReference type="InterPro" id="IPR002557">
    <property type="entry name" value="Chitin-bd_dom"/>
</dbReference>
<dbReference type="Proteomes" id="UP000792457">
    <property type="component" value="Unassembled WGS sequence"/>
</dbReference>
<dbReference type="PANTHER" id="PTHR22933">
    <property type="entry name" value="FI18007P1-RELATED"/>
    <property type="match status" value="1"/>
</dbReference>
<dbReference type="SMART" id="SM00494">
    <property type="entry name" value="ChtBD2"/>
    <property type="match status" value="1"/>
</dbReference>
<keyword evidence="4" id="KW-1185">Reference proteome</keyword>
<accession>A0A8K0NV20</accession>
<feature type="domain" description="Chitin-binding type-2" evidence="2">
    <location>
        <begin position="45"/>
        <end position="112"/>
    </location>
</feature>
<dbReference type="GO" id="GO:0008061">
    <property type="term" value="F:chitin binding"/>
    <property type="evidence" value="ECO:0007669"/>
    <property type="project" value="InterPro"/>
</dbReference>
<dbReference type="InterPro" id="IPR036508">
    <property type="entry name" value="Chitin-bd_dom_sf"/>
</dbReference>
<dbReference type="OrthoDB" id="6407151at2759"/>
<dbReference type="PANTHER" id="PTHR22933:SF43">
    <property type="entry name" value="LP10131P"/>
    <property type="match status" value="1"/>
</dbReference>
<evidence type="ECO:0000313" key="3">
    <source>
        <dbReference type="EMBL" id="KAG8222918.1"/>
    </source>
</evidence>